<dbReference type="Gene3D" id="3.30.230.10">
    <property type="match status" value="1"/>
</dbReference>
<comment type="caution">
    <text evidence="9">The sequence shown here is derived from an EMBL/GenBank/DDBJ whole genome shotgun (WGS) entry which is preliminary data.</text>
</comment>
<dbReference type="GO" id="GO:0001682">
    <property type="term" value="P:tRNA 5'-leader removal"/>
    <property type="evidence" value="ECO:0007669"/>
    <property type="project" value="UniProtKB-UniRule"/>
</dbReference>
<dbReference type="InterPro" id="IPR000100">
    <property type="entry name" value="RNase_P"/>
</dbReference>
<comment type="catalytic activity">
    <reaction evidence="7">
        <text>Endonucleolytic cleavage of RNA, removing 5'-extranucleotides from tRNA precursor.</text>
        <dbReference type="EC" id="3.1.26.5"/>
    </reaction>
</comment>
<evidence type="ECO:0000256" key="5">
    <source>
        <dbReference type="ARBA" id="ARBA00022801"/>
    </source>
</evidence>
<dbReference type="HAMAP" id="MF_00227">
    <property type="entry name" value="RNase_P"/>
    <property type="match status" value="1"/>
</dbReference>
<dbReference type="GO" id="GO:0000049">
    <property type="term" value="F:tRNA binding"/>
    <property type="evidence" value="ECO:0007669"/>
    <property type="project" value="UniProtKB-UniRule"/>
</dbReference>
<keyword evidence="5 7" id="KW-0378">Hydrolase</keyword>
<evidence type="ECO:0000256" key="1">
    <source>
        <dbReference type="ARBA" id="ARBA00002663"/>
    </source>
</evidence>
<dbReference type="InterPro" id="IPR020568">
    <property type="entry name" value="Ribosomal_Su5_D2-typ_SF"/>
</dbReference>
<dbReference type="GO" id="GO:0042781">
    <property type="term" value="F:3'-tRNA processing endoribonuclease activity"/>
    <property type="evidence" value="ECO:0007669"/>
    <property type="project" value="TreeGrafter"/>
</dbReference>
<dbReference type="InterPro" id="IPR014721">
    <property type="entry name" value="Ribsml_uS5_D2-typ_fold_subgr"/>
</dbReference>
<keyword evidence="6 7" id="KW-0694">RNA-binding</keyword>
<protein>
    <recommendedName>
        <fullName evidence="7 8">Ribonuclease P protein component</fullName>
        <shortName evidence="7">RNase P protein</shortName>
        <shortName evidence="7">RNaseP protein</shortName>
        <ecNumber evidence="7 8">3.1.26.5</ecNumber>
    </recommendedName>
    <alternativeName>
        <fullName evidence="7">Protein C5</fullName>
    </alternativeName>
</protein>
<gene>
    <name evidence="7 9" type="primary">rnpA</name>
    <name evidence="9" type="ORF">F4148_08830</name>
</gene>
<accession>A0A6B1G6X1</accession>
<comment type="function">
    <text evidence="1 7">RNaseP catalyzes the removal of the 5'-leader sequence from pre-tRNA to produce the mature 5'-terminus. It can also cleave other RNA substrates such as 4.5S RNA. The protein component plays an auxiliary but essential role in vivo by binding to the 5'-leader sequence and broadening the substrate specificity of the ribozyme.</text>
</comment>
<keyword evidence="2 7" id="KW-0819">tRNA processing</keyword>
<evidence type="ECO:0000313" key="9">
    <source>
        <dbReference type="EMBL" id="MYH61854.1"/>
    </source>
</evidence>
<dbReference type="NCBIfam" id="TIGR00188">
    <property type="entry name" value="rnpA"/>
    <property type="match status" value="1"/>
</dbReference>
<keyword evidence="4 7" id="KW-0255">Endonuclease</keyword>
<keyword evidence="3 7" id="KW-0540">Nuclease</keyword>
<dbReference type="GO" id="GO:0030677">
    <property type="term" value="C:ribonuclease P complex"/>
    <property type="evidence" value="ECO:0007669"/>
    <property type="project" value="TreeGrafter"/>
</dbReference>
<evidence type="ECO:0000256" key="7">
    <source>
        <dbReference type="HAMAP-Rule" id="MF_00227"/>
    </source>
</evidence>
<comment type="similarity">
    <text evidence="7">Belongs to the RnpA family.</text>
</comment>
<dbReference type="InterPro" id="IPR020539">
    <property type="entry name" value="RNase_P_CS"/>
</dbReference>
<evidence type="ECO:0000256" key="6">
    <source>
        <dbReference type="ARBA" id="ARBA00022884"/>
    </source>
</evidence>
<comment type="subunit">
    <text evidence="7">Consists of a catalytic RNA component (M1 or rnpB) and a protein subunit.</text>
</comment>
<dbReference type="EMBL" id="VYDA01000330">
    <property type="protein sequence ID" value="MYH61854.1"/>
    <property type="molecule type" value="Genomic_DNA"/>
</dbReference>
<reference evidence="9" key="1">
    <citation type="submission" date="2019-09" db="EMBL/GenBank/DDBJ databases">
        <title>Characterisation of the sponge microbiome using genome-centric metagenomics.</title>
        <authorList>
            <person name="Engelberts J.P."/>
            <person name="Robbins S.J."/>
            <person name="De Goeij J.M."/>
            <person name="Aranda M."/>
            <person name="Bell S.C."/>
            <person name="Webster N.S."/>
        </authorList>
    </citation>
    <scope>NUCLEOTIDE SEQUENCE</scope>
    <source>
        <strain evidence="9">SB0675_bin_29</strain>
    </source>
</reference>
<organism evidence="9">
    <name type="scientific">Caldilineaceae bacterium SB0675_bin_29</name>
    <dbReference type="NCBI Taxonomy" id="2605266"/>
    <lineage>
        <taxon>Bacteria</taxon>
        <taxon>Bacillati</taxon>
        <taxon>Chloroflexota</taxon>
        <taxon>Caldilineae</taxon>
        <taxon>Caldilineales</taxon>
        <taxon>Caldilineaceae</taxon>
    </lineage>
</organism>
<dbReference type="PANTHER" id="PTHR33992">
    <property type="entry name" value="RIBONUCLEASE P PROTEIN COMPONENT"/>
    <property type="match status" value="1"/>
</dbReference>
<dbReference type="PROSITE" id="PS00648">
    <property type="entry name" value="RIBONUCLEASE_P"/>
    <property type="match status" value="1"/>
</dbReference>
<name>A0A6B1G6X1_9CHLR</name>
<dbReference type="Pfam" id="PF00825">
    <property type="entry name" value="Ribonuclease_P"/>
    <property type="match status" value="1"/>
</dbReference>
<dbReference type="EC" id="3.1.26.5" evidence="7 8"/>
<sequence>MIRRLRRDAQREGLLACSSGFTYRLRLRVHRVFRTLSGVRRRFRVRKNSRFQEVRRKGRTYSTRFAVLCILENRLPYSRFGFSVSRRIGNAVLRNRVKRRMRESVRLRMDQIKPGWDCVVIARSPIRKTTYSQIDDTFSRLFRRAALFASDPGPNEDRVLER</sequence>
<evidence type="ECO:0000256" key="3">
    <source>
        <dbReference type="ARBA" id="ARBA00022722"/>
    </source>
</evidence>
<evidence type="ECO:0000256" key="8">
    <source>
        <dbReference type="NCBIfam" id="TIGR00188"/>
    </source>
</evidence>
<dbReference type="AlphaFoldDB" id="A0A6B1G6X1"/>
<dbReference type="SUPFAM" id="SSF54211">
    <property type="entry name" value="Ribosomal protein S5 domain 2-like"/>
    <property type="match status" value="1"/>
</dbReference>
<evidence type="ECO:0000256" key="4">
    <source>
        <dbReference type="ARBA" id="ARBA00022759"/>
    </source>
</evidence>
<dbReference type="GO" id="GO:0004526">
    <property type="term" value="F:ribonuclease P activity"/>
    <property type="evidence" value="ECO:0007669"/>
    <property type="project" value="UniProtKB-UniRule"/>
</dbReference>
<dbReference type="PANTHER" id="PTHR33992:SF1">
    <property type="entry name" value="RIBONUCLEASE P PROTEIN COMPONENT"/>
    <property type="match status" value="1"/>
</dbReference>
<evidence type="ECO:0000256" key="2">
    <source>
        <dbReference type="ARBA" id="ARBA00022694"/>
    </source>
</evidence>
<proteinExistence type="inferred from homology"/>